<accession>A0A167YA92</accession>
<protein>
    <recommendedName>
        <fullName evidence="6">Tat pathway signal sequence</fullName>
    </recommendedName>
</protein>
<evidence type="ECO:0000256" key="3">
    <source>
        <dbReference type="SAM" id="MobiDB-lite"/>
    </source>
</evidence>
<evidence type="ECO:0000313" key="5">
    <source>
        <dbReference type="Proteomes" id="UP000078544"/>
    </source>
</evidence>
<keyword evidence="5" id="KW-1185">Reference proteome</keyword>
<comment type="pathway">
    <text evidence="1">Mycotoxin biosynthesis.</text>
</comment>
<proteinExistence type="inferred from homology"/>
<dbReference type="EMBL" id="AZGY01000019">
    <property type="protein sequence ID" value="KZZ91056.1"/>
    <property type="molecule type" value="Genomic_DNA"/>
</dbReference>
<comment type="similarity">
    <text evidence="2">Belongs to the ustYa family.</text>
</comment>
<feature type="region of interest" description="Disordered" evidence="3">
    <location>
        <begin position="144"/>
        <end position="169"/>
    </location>
</feature>
<dbReference type="OrthoDB" id="3687641at2759"/>
<evidence type="ECO:0000256" key="1">
    <source>
        <dbReference type="ARBA" id="ARBA00004685"/>
    </source>
</evidence>
<dbReference type="InterPro" id="IPR021765">
    <property type="entry name" value="UstYa-like"/>
</dbReference>
<dbReference type="PANTHER" id="PTHR33365:SF4">
    <property type="entry name" value="CYCLOCHLOROTINE BIOSYNTHESIS PROTEIN O"/>
    <property type="match status" value="1"/>
</dbReference>
<reference evidence="4 5" key="1">
    <citation type="journal article" date="2016" name="Genome Biol. Evol.">
        <title>Divergent and convergent evolution of fungal pathogenicity.</title>
        <authorList>
            <person name="Shang Y."/>
            <person name="Xiao G."/>
            <person name="Zheng P."/>
            <person name="Cen K."/>
            <person name="Zhan S."/>
            <person name="Wang C."/>
        </authorList>
    </citation>
    <scope>NUCLEOTIDE SEQUENCE [LARGE SCALE GENOMIC DNA]</scope>
    <source>
        <strain evidence="4 5">RCEF 2490</strain>
    </source>
</reference>
<evidence type="ECO:0000313" key="4">
    <source>
        <dbReference type="EMBL" id="KZZ91056.1"/>
    </source>
</evidence>
<name>A0A167YA92_9HYPO</name>
<organism evidence="4 5">
    <name type="scientific">Moelleriella libera RCEF 2490</name>
    <dbReference type="NCBI Taxonomy" id="1081109"/>
    <lineage>
        <taxon>Eukaryota</taxon>
        <taxon>Fungi</taxon>
        <taxon>Dikarya</taxon>
        <taxon>Ascomycota</taxon>
        <taxon>Pezizomycotina</taxon>
        <taxon>Sordariomycetes</taxon>
        <taxon>Hypocreomycetidae</taxon>
        <taxon>Hypocreales</taxon>
        <taxon>Clavicipitaceae</taxon>
        <taxon>Moelleriella</taxon>
    </lineage>
</organism>
<dbReference type="PANTHER" id="PTHR33365">
    <property type="entry name" value="YALI0B05434P"/>
    <property type="match status" value="1"/>
</dbReference>
<sequence>MEEAKSSREPSRARSLLKPVFCLVSAFLALSFILLATSSIAELDIGRLLPFRPSGDSCDCRNQQQQRENYRSRTVNFTEHIKYKSLNHDFDVVWDQLLPSNGGFIMFRDQDNKKHKYGMSMFHQLHCLSMLRMAMQEFNNTANGAATATPAPEHHHHQRRDQQGSQETPNAPHWLHCFDYLRQAILCKADDTIEPPKLNRKKEEVVDGMIQRECKDWDVLYKASTDSDVNPVALQT</sequence>
<dbReference type="Proteomes" id="UP000078544">
    <property type="component" value="Unassembled WGS sequence"/>
</dbReference>
<gene>
    <name evidence="4" type="ORF">AAL_06797</name>
</gene>
<evidence type="ECO:0008006" key="6">
    <source>
        <dbReference type="Google" id="ProtNLM"/>
    </source>
</evidence>
<dbReference type="GO" id="GO:0043386">
    <property type="term" value="P:mycotoxin biosynthetic process"/>
    <property type="evidence" value="ECO:0007669"/>
    <property type="project" value="InterPro"/>
</dbReference>
<evidence type="ECO:0000256" key="2">
    <source>
        <dbReference type="ARBA" id="ARBA00035112"/>
    </source>
</evidence>
<dbReference type="Pfam" id="PF11807">
    <property type="entry name" value="UstYa"/>
    <property type="match status" value="1"/>
</dbReference>
<comment type="caution">
    <text evidence="4">The sequence shown here is derived from an EMBL/GenBank/DDBJ whole genome shotgun (WGS) entry which is preliminary data.</text>
</comment>
<dbReference type="STRING" id="1081109.A0A167YA92"/>
<dbReference type="AlphaFoldDB" id="A0A167YA92"/>